<evidence type="ECO:0000259" key="2">
    <source>
        <dbReference type="PROSITE" id="PS50041"/>
    </source>
</evidence>
<name>A0AAV2H0C3_LYMST</name>
<keyword evidence="1" id="KW-0732">Signal</keyword>
<feature type="signal peptide" evidence="1">
    <location>
        <begin position="1"/>
        <end position="17"/>
    </location>
</feature>
<dbReference type="PANTHER" id="PTHR22801:SF63">
    <property type="entry name" value="C-TYPE LECTIN DOMAIN-CONTAINING PROTEIN"/>
    <property type="match status" value="1"/>
</dbReference>
<dbReference type="EMBL" id="CAXITT010000012">
    <property type="protein sequence ID" value="CAL1527112.1"/>
    <property type="molecule type" value="Genomic_DNA"/>
</dbReference>
<evidence type="ECO:0000256" key="1">
    <source>
        <dbReference type="SAM" id="SignalP"/>
    </source>
</evidence>
<proteinExistence type="predicted"/>
<dbReference type="InterPro" id="IPR016186">
    <property type="entry name" value="C-type_lectin-like/link_sf"/>
</dbReference>
<dbReference type="Gene3D" id="3.10.100.10">
    <property type="entry name" value="Mannose-Binding Protein A, subunit A"/>
    <property type="match status" value="1"/>
</dbReference>
<feature type="chain" id="PRO_5043740978" description="C-type lectin domain-containing protein" evidence="1">
    <location>
        <begin position="18"/>
        <end position="193"/>
    </location>
</feature>
<dbReference type="PROSITE" id="PS50041">
    <property type="entry name" value="C_TYPE_LECTIN_2"/>
    <property type="match status" value="1"/>
</dbReference>
<dbReference type="InterPro" id="IPR050801">
    <property type="entry name" value="Ca-Dep_Lectins_ImmuneDev"/>
</dbReference>
<dbReference type="CDD" id="cd00037">
    <property type="entry name" value="CLECT"/>
    <property type="match status" value="1"/>
</dbReference>
<protein>
    <recommendedName>
        <fullName evidence="2">C-type lectin domain-containing protein</fullName>
    </recommendedName>
</protein>
<reference evidence="3 4" key="1">
    <citation type="submission" date="2024-04" db="EMBL/GenBank/DDBJ databases">
        <authorList>
            <consortium name="Genoscope - CEA"/>
            <person name="William W."/>
        </authorList>
    </citation>
    <scope>NUCLEOTIDE SEQUENCE [LARGE SCALE GENOMIC DNA]</scope>
</reference>
<dbReference type="PANTHER" id="PTHR22801">
    <property type="entry name" value="LITHOSTATHINE"/>
    <property type="match status" value="1"/>
</dbReference>
<organism evidence="3 4">
    <name type="scientific">Lymnaea stagnalis</name>
    <name type="common">Great pond snail</name>
    <name type="synonym">Helix stagnalis</name>
    <dbReference type="NCBI Taxonomy" id="6523"/>
    <lineage>
        <taxon>Eukaryota</taxon>
        <taxon>Metazoa</taxon>
        <taxon>Spiralia</taxon>
        <taxon>Lophotrochozoa</taxon>
        <taxon>Mollusca</taxon>
        <taxon>Gastropoda</taxon>
        <taxon>Heterobranchia</taxon>
        <taxon>Euthyneura</taxon>
        <taxon>Panpulmonata</taxon>
        <taxon>Hygrophila</taxon>
        <taxon>Lymnaeoidea</taxon>
        <taxon>Lymnaeidae</taxon>
        <taxon>Lymnaea</taxon>
    </lineage>
</organism>
<dbReference type="SUPFAM" id="SSF56436">
    <property type="entry name" value="C-type lectin-like"/>
    <property type="match status" value="1"/>
</dbReference>
<comment type="caution">
    <text evidence="3">The sequence shown here is derived from an EMBL/GenBank/DDBJ whole genome shotgun (WGS) entry which is preliminary data.</text>
</comment>
<dbReference type="Proteomes" id="UP001497497">
    <property type="component" value="Unassembled WGS sequence"/>
</dbReference>
<accession>A0AAV2H0C3</accession>
<dbReference type="AlphaFoldDB" id="A0AAV2H0C3"/>
<evidence type="ECO:0000313" key="3">
    <source>
        <dbReference type="EMBL" id="CAL1527112.1"/>
    </source>
</evidence>
<keyword evidence="4" id="KW-1185">Reference proteome</keyword>
<evidence type="ECO:0000313" key="4">
    <source>
        <dbReference type="Proteomes" id="UP001497497"/>
    </source>
</evidence>
<dbReference type="Pfam" id="PF00059">
    <property type="entry name" value="Lectin_C"/>
    <property type="match status" value="1"/>
</dbReference>
<dbReference type="InterPro" id="IPR016187">
    <property type="entry name" value="CTDL_fold"/>
</dbReference>
<dbReference type="InterPro" id="IPR001304">
    <property type="entry name" value="C-type_lectin-like"/>
</dbReference>
<feature type="domain" description="C-type lectin" evidence="2">
    <location>
        <begin position="36"/>
        <end position="158"/>
    </location>
</feature>
<dbReference type="SMART" id="SM00034">
    <property type="entry name" value="CLECT"/>
    <property type="match status" value="1"/>
</dbReference>
<sequence>MFLTILIWAVVLTLGSSQSVNDCPAAIPKDTHLQVHGGLCYQFVLTPHKTHTDAKKACEANGGTLAIVSSKAIQDYIYDQVLHTYKSAYGKFWIGLDDIATEDAFVWEDGSAFSYENFAPGQGSQNTSLAGHVTHPNEDCVLIDASDHGRWHDYPCDRSSFLFVTTVEAHSYICQYAPAGITQAPATTIIFVT</sequence>
<gene>
    <name evidence="3" type="ORF">GSLYS_00001289001</name>
</gene>